<accession>A0A319EM64</accession>
<feature type="signal peptide" evidence="1">
    <location>
        <begin position="1"/>
        <end position="24"/>
    </location>
</feature>
<evidence type="ECO:0000256" key="1">
    <source>
        <dbReference type="SAM" id="SignalP"/>
    </source>
</evidence>
<dbReference type="AlphaFoldDB" id="A0A319EM64"/>
<evidence type="ECO:0000313" key="2">
    <source>
        <dbReference type="EMBL" id="PYI07808.1"/>
    </source>
</evidence>
<dbReference type="EMBL" id="KZ826339">
    <property type="protein sequence ID" value="PYI07808.1"/>
    <property type="molecule type" value="Genomic_DNA"/>
</dbReference>
<keyword evidence="3" id="KW-1185">Reference proteome</keyword>
<dbReference type="VEuPathDB" id="FungiDB:BO78DRAFT_396151"/>
<evidence type="ECO:0000313" key="3">
    <source>
        <dbReference type="Proteomes" id="UP000248423"/>
    </source>
</evidence>
<gene>
    <name evidence="2" type="ORF">BO78DRAFT_396151</name>
</gene>
<sequence length="115" mass="13320">MTTLFNQIVSVVVLLASTLIVVHRIGEGEHLIGENIAVSRHDDLEEQFRAATYARLGLSEKEEQSMVLWNLFPHESNTAWWVRYRDCVQRSRGAFKGWDRKLTAIYYRVGGIVWL</sequence>
<reference evidence="2 3" key="1">
    <citation type="submission" date="2018-02" db="EMBL/GenBank/DDBJ databases">
        <title>The genomes of Aspergillus section Nigri reveals drivers in fungal speciation.</title>
        <authorList>
            <consortium name="DOE Joint Genome Institute"/>
            <person name="Vesth T.C."/>
            <person name="Nybo J."/>
            <person name="Theobald S."/>
            <person name="Brandl J."/>
            <person name="Frisvad J.C."/>
            <person name="Nielsen K.F."/>
            <person name="Lyhne E.K."/>
            <person name="Kogle M.E."/>
            <person name="Kuo A."/>
            <person name="Riley R."/>
            <person name="Clum A."/>
            <person name="Nolan M."/>
            <person name="Lipzen A."/>
            <person name="Salamov A."/>
            <person name="Henrissat B."/>
            <person name="Wiebenga A."/>
            <person name="De vries R.P."/>
            <person name="Grigoriev I.V."/>
            <person name="Mortensen U.H."/>
            <person name="Andersen M.R."/>
            <person name="Baker S.E."/>
        </authorList>
    </citation>
    <scope>NUCLEOTIDE SEQUENCE [LARGE SCALE GENOMIC DNA]</scope>
    <source>
        <strain evidence="2 3">CBS 121057</strain>
    </source>
</reference>
<keyword evidence="1" id="KW-0732">Signal</keyword>
<proteinExistence type="predicted"/>
<feature type="chain" id="PRO_5016459330" evidence="1">
    <location>
        <begin position="25"/>
        <end position="115"/>
    </location>
</feature>
<dbReference type="Proteomes" id="UP000248423">
    <property type="component" value="Unassembled WGS sequence"/>
</dbReference>
<dbReference type="OrthoDB" id="5422688at2759"/>
<protein>
    <submittedName>
        <fullName evidence="2">Uncharacterized protein</fullName>
    </submittedName>
</protein>
<name>A0A319EM64_ASPSB</name>
<organism evidence="2 3">
    <name type="scientific">Aspergillus sclerotiicarbonarius (strain CBS 121057 / IBT 28362)</name>
    <dbReference type="NCBI Taxonomy" id="1448318"/>
    <lineage>
        <taxon>Eukaryota</taxon>
        <taxon>Fungi</taxon>
        <taxon>Dikarya</taxon>
        <taxon>Ascomycota</taxon>
        <taxon>Pezizomycotina</taxon>
        <taxon>Eurotiomycetes</taxon>
        <taxon>Eurotiomycetidae</taxon>
        <taxon>Eurotiales</taxon>
        <taxon>Aspergillaceae</taxon>
        <taxon>Aspergillus</taxon>
        <taxon>Aspergillus subgen. Circumdati</taxon>
    </lineage>
</organism>